<sequence>MLQQQEMNTSLISEEEIEAVLQAWYETDGIRVYRDELEPIHHACLGELVFKPACTINEEKTTSPFPVFFVEIDIHLGKQDLFRCIKERQRITQQSFFFFPSNYSNEAVKLTWNKLTFVVSRADITDARERFTDQLNIQVYHLPYQSDN</sequence>
<reference evidence="1 2" key="1">
    <citation type="submission" date="2016-10" db="EMBL/GenBank/DDBJ databases">
        <title>Genome Sequence of Bacillus weihenstephanensis GM6LP.</title>
        <authorList>
            <person name="Poehlein A."/>
            <person name="Wemheuer F."/>
            <person name="Hollensteiner J."/>
            <person name="Wemheuer B."/>
        </authorList>
    </citation>
    <scope>NUCLEOTIDE SEQUENCE [LARGE SCALE GENOMIC DNA]</scope>
    <source>
        <strain evidence="1 2">GM6LP</strain>
    </source>
</reference>
<comment type="caution">
    <text evidence="1">The sequence shown here is derived from an EMBL/GenBank/DDBJ whole genome shotgun (WGS) entry which is preliminary data.</text>
</comment>
<proteinExistence type="predicted"/>
<dbReference type="EMBL" id="MKZQ01000037">
    <property type="protein sequence ID" value="PJN69717.1"/>
    <property type="molecule type" value="Genomic_DNA"/>
</dbReference>
<evidence type="ECO:0000313" key="2">
    <source>
        <dbReference type="Proteomes" id="UP000236165"/>
    </source>
</evidence>
<gene>
    <name evidence="1" type="ORF">BACWE_34670</name>
</gene>
<evidence type="ECO:0000313" key="1">
    <source>
        <dbReference type="EMBL" id="PJN69717.1"/>
    </source>
</evidence>
<accession>A0AAP8GVF9</accession>
<dbReference type="AlphaFoldDB" id="A0AAP8GVF9"/>
<protein>
    <submittedName>
        <fullName evidence="1">Uncharacterized protein</fullName>
    </submittedName>
</protein>
<organism evidence="1 2">
    <name type="scientific">Bacillus mycoides</name>
    <dbReference type="NCBI Taxonomy" id="1405"/>
    <lineage>
        <taxon>Bacteria</taxon>
        <taxon>Bacillati</taxon>
        <taxon>Bacillota</taxon>
        <taxon>Bacilli</taxon>
        <taxon>Bacillales</taxon>
        <taxon>Bacillaceae</taxon>
        <taxon>Bacillus</taxon>
        <taxon>Bacillus cereus group</taxon>
    </lineage>
</organism>
<name>A0AAP8GVF9_BACMY</name>
<dbReference type="Proteomes" id="UP000236165">
    <property type="component" value="Unassembled WGS sequence"/>
</dbReference>